<proteinExistence type="predicted"/>
<sequence>MYFTPTTSNIGQNLYPSSITSVMGQPMTFTTAASVHGSSPTFSWSHTVPTYMPWSGKQDNHCLSPVMRFTAPISPDPCTSQTATSWELLHNLGTNGANMGNHQHLKRKSESEDELFRPNKIYISEEKMAAWFSQIDICGSNSTSHLEQPGYTDGRSTSSRIGPPFVKSMMSVEQLNSMLAESRTEEPVKEKGELVLAPELKKMVEKDAAFFQSLMSIQKPSLALVPWQPPKPISIPTELLQSNSQYFNSTSTTVAMATDNAAEINNNTTTTDDEESNTSLPNETVPKPVINEEFDSMEL</sequence>
<gene>
    <name evidence="3" type="primary">LOC106470689</name>
</gene>
<feature type="region of interest" description="Disordered" evidence="1">
    <location>
        <begin position="266"/>
        <end position="299"/>
    </location>
</feature>
<evidence type="ECO:0000313" key="2">
    <source>
        <dbReference type="Proteomes" id="UP000694941"/>
    </source>
</evidence>
<organism evidence="2 3">
    <name type="scientific">Limulus polyphemus</name>
    <name type="common">Atlantic horseshoe crab</name>
    <dbReference type="NCBI Taxonomy" id="6850"/>
    <lineage>
        <taxon>Eukaryota</taxon>
        <taxon>Metazoa</taxon>
        <taxon>Ecdysozoa</taxon>
        <taxon>Arthropoda</taxon>
        <taxon>Chelicerata</taxon>
        <taxon>Merostomata</taxon>
        <taxon>Xiphosura</taxon>
        <taxon>Limulidae</taxon>
        <taxon>Limulus</taxon>
    </lineage>
</organism>
<dbReference type="Proteomes" id="UP000694941">
    <property type="component" value="Unplaced"/>
</dbReference>
<protein>
    <submittedName>
        <fullName evidence="3">Uncharacterized protein LOC106470689 isoform X1</fullName>
    </submittedName>
</protein>
<name>A0ABM1BQH3_LIMPO</name>
<dbReference type="GeneID" id="106470689"/>
<dbReference type="RefSeq" id="XP_013786704.1">
    <property type="nucleotide sequence ID" value="XM_013931250.2"/>
</dbReference>
<reference evidence="3" key="1">
    <citation type="submission" date="2025-08" db="UniProtKB">
        <authorList>
            <consortium name="RefSeq"/>
        </authorList>
    </citation>
    <scope>IDENTIFICATION</scope>
    <source>
        <tissue evidence="3">Muscle</tissue>
    </source>
</reference>
<evidence type="ECO:0000256" key="1">
    <source>
        <dbReference type="SAM" id="MobiDB-lite"/>
    </source>
</evidence>
<accession>A0ABM1BQH3</accession>
<keyword evidence="2" id="KW-1185">Reference proteome</keyword>
<evidence type="ECO:0000313" key="3">
    <source>
        <dbReference type="RefSeq" id="XP_013786704.1"/>
    </source>
</evidence>